<protein>
    <submittedName>
        <fullName evidence="14">Rep</fullName>
    </submittedName>
</protein>
<keyword evidence="5" id="KW-0540">Nuclease</keyword>
<evidence type="ECO:0000256" key="3">
    <source>
        <dbReference type="ARBA" id="ARBA00022695"/>
    </source>
</evidence>
<keyword evidence="11" id="KW-0238">DNA-binding</keyword>
<evidence type="ECO:0000256" key="7">
    <source>
        <dbReference type="ARBA" id="ARBA00022741"/>
    </source>
</evidence>
<name>A0A2K9LUE5_9VIRU</name>
<dbReference type="GO" id="GO:0003677">
    <property type="term" value="F:DNA binding"/>
    <property type="evidence" value="ECO:0007669"/>
    <property type="project" value="UniProtKB-KW"/>
</dbReference>
<feature type="region of interest" description="Disordered" evidence="12">
    <location>
        <begin position="36"/>
        <end position="176"/>
    </location>
</feature>
<evidence type="ECO:0000256" key="1">
    <source>
        <dbReference type="ARBA" id="ARBA00004147"/>
    </source>
</evidence>
<keyword evidence="10" id="KW-0190">Covalent protein-DNA linkage</keyword>
<dbReference type="Gene3D" id="3.40.1310.20">
    <property type="match status" value="1"/>
</dbReference>
<reference evidence="14" key="1">
    <citation type="submission" date="2017-01" db="EMBL/GenBank/DDBJ databases">
        <title>High-throughput sequencing uncovers low homogeneity in the biogeography of single-stranded DNA viruses.</title>
        <authorList>
            <person name="Pearson V.M."/>
            <person name="Rokyta D.R."/>
        </authorList>
    </citation>
    <scope>NUCLEOTIDE SEQUENCE</scope>
</reference>
<organism evidence="14">
    <name type="scientific">uncultured virus</name>
    <dbReference type="NCBI Taxonomy" id="340016"/>
    <lineage>
        <taxon>Viruses</taxon>
        <taxon>environmental samples</taxon>
    </lineage>
</organism>
<feature type="region of interest" description="Disordered" evidence="12">
    <location>
        <begin position="272"/>
        <end position="291"/>
    </location>
</feature>
<evidence type="ECO:0000256" key="5">
    <source>
        <dbReference type="ARBA" id="ARBA00022722"/>
    </source>
</evidence>
<feature type="compositionally biased region" description="Basic and acidic residues" evidence="12">
    <location>
        <begin position="279"/>
        <end position="291"/>
    </location>
</feature>
<keyword evidence="8" id="KW-0255">Endonuclease</keyword>
<evidence type="ECO:0000256" key="11">
    <source>
        <dbReference type="ARBA" id="ARBA00023125"/>
    </source>
</evidence>
<dbReference type="GO" id="GO:0004519">
    <property type="term" value="F:endonuclease activity"/>
    <property type="evidence" value="ECO:0007669"/>
    <property type="project" value="UniProtKB-KW"/>
</dbReference>
<feature type="domain" description="CRESS-DNA virus Rep endonuclease" evidence="13">
    <location>
        <begin position="179"/>
        <end position="281"/>
    </location>
</feature>
<accession>A0A2K9LUE5</accession>
<keyword evidence="6" id="KW-0479">Metal-binding</keyword>
<dbReference type="GO" id="GO:0006260">
    <property type="term" value="P:DNA replication"/>
    <property type="evidence" value="ECO:0007669"/>
    <property type="project" value="UniProtKB-KW"/>
</dbReference>
<dbReference type="EMBL" id="KY487816">
    <property type="protein sequence ID" value="AUM61705.1"/>
    <property type="molecule type" value="Genomic_DNA"/>
</dbReference>
<keyword evidence="3" id="KW-0548">Nucleotidyltransferase</keyword>
<keyword evidence="4" id="KW-0235">DNA replication</keyword>
<dbReference type="InterPro" id="IPR027417">
    <property type="entry name" value="P-loop_NTPase"/>
</dbReference>
<evidence type="ECO:0000256" key="9">
    <source>
        <dbReference type="ARBA" id="ARBA00022801"/>
    </source>
</evidence>
<gene>
    <name evidence="14" type="primary">Rep</name>
</gene>
<evidence type="ECO:0000313" key="14">
    <source>
        <dbReference type="EMBL" id="AUM61705.1"/>
    </source>
</evidence>
<feature type="compositionally biased region" description="Low complexity" evidence="12">
    <location>
        <begin position="51"/>
        <end position="64"/>
    </location>
</feature>
<dbReference type="GO" id="GO:0016787">
    <property type="term" value="F:hydrolase activity"/>
    <property type="evidence" value="ECO:0007669"/>
    <property type="project" value="UniProtKB-KW"/>
</dbReference>
<keyword evidence="9" id="KW-0378">Hydrolase</keyword>
<dbReference type="GO" id="GO:0042025">
    <property type="term" value="C:host cell nucleus"/>
    <property type="evidence" value="ECO:0007669"/>
    <property type="project" value="UniProtKB-SubCell"/>
</dbReference>
<feature type="region of interest" description="Disordered" evidence="12">
    <location>
        <begin position="1"/>
        <end position="21"/>
    </location>
</feature>
<dbReference type="SUPFAM" id="SSF52540">
    <property type="entry name" value="P-loop containing nucleoside triphosphate hydrolases"/>
    <property type="match status" value="1"/>
</dbReference>
<evidence type="ECO:0000256" key="10">
    <source>
        <dbReference type="ARBA" id="ARBA00023124"/>
    </source>
</evidence>
<evidence type="ECO:0000256" key="4">
    <source>
        <dbReference type="ARBA" id="ARBA00022705"/>
    </source>
</evidence>
<dbReference type="InterPro" id="IPR049912">
    <property type="entry name" value="CRESS_DNA_REP"/>
</dbReference>
<evidence type="ECO:0000256" key="12">
    <source>
        <dbReference type="SAM" id="MobiDB-lite"/>
    </source>
</evidence>
<dbReference type="Pfam" id="PF02407">
    <property type="entry name" value="Viral_Rep"/>
    <property type="match status" value="1"/>
</dbReference>
<keyword evidence="2" id="KW-0808">Transferase</keyword>
<comment type="subcellular location">
    <subcellularLocation>
        <location evidence="1">Host nucleus</location>
    </subcellularLocation>
</comment>
<dbReference type="GO" id="GO:0016779">
    <property type="term" value="F:nucleotidyltransferase activity"/>
    <property type="evidence" value="ECO:0007669"/>
    <property type="project" value="UniProtKB-KW"/>
</dbReference>
<feature type="compositionally biased region" description="Basic and acidic residues" evidence="12">
    <location>
        <begin position="86"/>
        <end position="97"/>
    </location>
</feature>
<dbReference type="GO" id="GO:0046872">
    <property type="term" value="F:metal ion binding"/>
    <property type="evidence" value="ECO:0007669"/>
    <property type="project" value="UniProtKB-KW"/>
</dbReference>
<evidence type="ECO:0000256" key="6">
    <source>
        <dbReference type="ARBA" id="ARBA00022723"/>
    </source>
</evidence>
<sequence>MDPDDNTQARDDAESPPPRFVRSAAHANLARYFLDDAASEASEAEEEESPRAPAGTAAPGASAPARRDPPIMVVVTPPGEETDYENSQRDPPLKRSVPEASARMVLDEELVDEVAPAPAPHRARPAPTPATSPAAPGLEELSAEATQAQTQAAAAAAEEEAPPHQAEDPAEYEGDAPAKSKYARWMFTFFPTTDARPNALPDGAEYMIFQEERGHQQDHLHLQGYVRFKTRKTFKQVQKIFATCGLKDAHLGFAKKPELACIRYCSKKDTQVSTPTEFGSREEHAGEQGHRSDLDAVASALKAGTSYAKVCLQFPEQAIKYSHGIRELANCQRMEQWKHQWREAITVTVLFGPTDTGKSWRVRSAEKEELYTVDPGRGPFDHYQQEPAILFDEFGTGEHFPVNFMKRCLERYPQKLDCRYGDNYAAWTRVYIISNDPPQTWWFAATLVDKQAFWRRVTQVQEVLKRQDDPDFDPELHCHTVPKPTFQ</sequence>
<dbReference type="PROSITE" id="PS52020">
    <property type="entry name" value="CRESS_DNA_REP"/>
    <property type="match status" value="1"/>
</dbReference>
<dbReference type="GO" id="GO:0000166">
    <property type="term" value="F:nucleotide binding"/>
    <property type="evidence" value="ECO:0007669"/>
    <property type="project" value="UniProtKB-KW"/>
</dbReference>
<proteinExistence type="predicted"/>
<keyword evidence="7" id="KW-0547">Nucleotide-binding</keyword>
<evidence type="ECO:0000256" key="8">
    <source>
        <dbReference type="ARBA" id="ARBA00022759"/>
    </source>
</evidence>
<evidence type="ECO:0000259" key="13">
    <source>
        <dbReference type="PROSITE" id="PS52020"/>
    </source>
</evidence>
<evidence type="ECO:0000256" key="2">
    <source>
        <dbReference type="ARBA" id="ARBA00022679"/>
    </source>
</evidence>
<feature type="compositionally biased region" description="Low complexity" evidence="12">
    <location>
        <begin position="143"/>
        <end position="156"/>
    </location>
</feature>